<evidence type="ECO:0000256" key="6">
    <source>
        <dbReference type="ARBA" id="ARBA00022692"/>
    </source>
</evidence>
<evidence type="ECO:0000256" key="1">
    <source>
        <dbReference type="ARBA" id="ARBA00004448"/>
    </source>
</evidence>
<dbReference type="PANTHER" id="PTHR42829:SF2">
    <property type="entry name" value="NADH-UBIQUINONE OXIDOREDUCTASE CHAIN 5"/>
    <property type="match status" value="1"/>
</dbReference>
<feature type="transmembrane region" description="Helical" evidence="16">
    <location>
        <begin position="456"/>
        <end position="473"/>
    </location>
</feature>
<comment type="catalytic activity">
    <reaction evidence="15 16">
        <text>a ubiquinone + NADH + 5 H(+)(in) = a ubiquinol + NAD(+) + 4 H(+)(out)</text>
        <dbReference type="Rhea" id="RHEA:29091"/>
        <dbReference type="Rhea" id="RHEA-COMP:9565"/>
        <dbReference type="Rhea" id="RHEA-COMP:9566"/>
        <dbReference type="ChEBI" id="CHEBI:15378"/>
        <dbReference type="ChEBI" id="CHEBI:16389"/>
        <dbReference type="ChEBI" id="CHEBI:17976"/>
        <dbReference type="ChEBI" id="CHEBI:57540"/>
        <dbReference type="ChEBI" id="CHEBI:57945"/>
        <dbReference type="EC" id="7.1.1.2"/>
    </reaction>
</comment>
<dbReference type="PANTHER" id="PTHR42829">
    <property type="entry name" value="NADH-UBIQUINONE OXIDOREDUCTASE CHAIN 5"/>
    <property type="match status" value="1"/>
</dbReference>
<feature type="transmembrane region" description="Helical" evidence="16">
    <location>
        <begin position="337"/>
        <end position="356"/>
    </location>
</feature>
<keyword evidence="4 16" id="KW-0813">Transport</keyword>
<dbReference type="EMBL" id="KY244081">
    <property type="protein sequence ID" value="ARH10776.1"/>
    <property type="molecule type" value="Genomic_DNA"/>
</dbReference>
<keyword evidence="11 16" id="KW-0520">NAD</keyword>
<evidence type="ECO:0000256" key="11">
    <source>
        <dbReference type="ARBA" id="ARBA00023027"/>
    </source>
</evidence>
<dbReference type="GO" id="GO:0003954">
    <property type="term" value="F:NADH dehydrogenase activity"/>
    <property type="evidence" value="ECO:0007669"/>
    <property type="project" value="TreeGrafter"/>
</dbReference>
<dbReference type="InterPro" id="IPR003945">
    <property type="entry name" value="NU5C-like"/>
</dbReference>
<evidence type="ECO:0000313" key="20">
    <source>
        <dbReference type="EMBL" id="ARH10776.1"/>
    </source>
</evidence>
<evidence type="ECO:0000256" key="15">
    <source>
        <dbReference type="ARBA" id="ARBA00049551"/>
    </source>
</evidence>
<evidence type="ECO:0000256" key="8">
    <source>
        <dbReference type="ARBA" id="ARBA00022967"/>
    </source>
</evidence>
<dbReference type="EC" id="7.1.1.2" evidence="2 16"/>
<feature type="transmembrane region" description="Helical" evidence="16">
    <location>
        <begin position="54"/>
        <end position="74"/>
    </location>
</feature>
<dbReference type="InterPro" id="IPR001516">
    <property type="entry name" value="Proton_antipo_N"/>
</dbReference>
<comment type="subcellular location">
    <subcellularLocation>
        <location evidence="1">Mitochondrion inner membrane</location>
        <topology evidence="1">Multi-pass membrane protein</topology>
    </subcellularLocation>
</comment>
<reference evidence="20" key="1">
    <citation type="submission" date="2016-11" db="EMBL/GenBank/DDBJ databases">
        <title>Mixed transmission modes and dynamic genome evolution in an obligate animal-bacterial symbiosis.</title>
        <authorList>
            <person name="Russell S.L."/>
            <person name="Corbett-Detig R.B."/>
            <person name="Cavanaugh C.M."/>
        </authorList>
    </citation>
    <scope>NUCLEOTIDE SEQUENCE</scope>
    <source>
        <tissue evidence="20">Gill</tissue>
    </source>
</reference>
<organism evidence="20">
    <name type="scientific">Solemya velesiana</name>
    <dbReference type="NCBI Taxonomy" id="395966"/>
    <lineage>
        <taxon>Eukaryota</taxon>
        <taxon>Metazoa</taxon>
        <taxon>Spiralia</taxon>
        <taxon>Lophotrochozoa</taxon>
        <taxon>Mollusca</taxon>
        <taxon>Bivalvia</taxon>
        <taxon>Protobranchia</taxon>
        <taxon>Solemyida</taxon>
        <taxon>Solemyoidea</taxon>
        <taxon>Solemyidae</taxon>
        <taxon>Solemya</taxon>
    </lineage>
</organism>
<keyword evidence="13 16" id="KW-0496">Mitochondrion</keyword>
<evidence type="ECO:0000256" key="2">
    <source>
        <dbReference type="ARBA" id="ARBA00012944"/>
    </source>
</evidence>
<feature type="transmembrane region" description="Helical" evidence="16">
    <location>
        <begin position="376"/>
        <end position="401"/>
    </location>
</feature>
<dbReference type="RefSeq" id="YP_009378344.1">
    <property type="nucleotide sequence ID" value="NC_034906.1"/>
</dbReference>
<feature type="domain" description="NADH dehydrogenase subunit 5 C-terminal" evidence="19">
    <location>
        <begin position="391"/>
        <end position="568"/>
    </location>
</feature>
<dbReference type="Pfam" id="PF06455">
    <property type="entry name" value="NADH5_C"/>
    <property type="match status" value="1"/>
</dbReference>
<keyword evidence="9" id="KW-0249">Electron transport</keyword>
<protein>
    <recommendedName>
        <fullName evidence="3 16">NADH-ubiquinone oxidoreductase chain 5</fullName>
        <ecNumber evidence="2 16">7.1.1.2</ecNumber>
    </recommendedName>
</protein>
<feature type="transmembrane region" description="Helical" evidence="16">
    <location>
        <begin position="242"/>
        <end position="263"/>
    </location>
</feature>
<name>A0A1W5WVE3_9BIVA</name>
<feature type="transmembrane region" description="Helical" evidence="16">
    <location>
        <begin position="212"/>
        <end position="236"/>
    </location>
</feature>
<feature type="transmembrane region" description="Helical" evidence="16">
    <location>
        <begin position="113"/>
        <end position="131"/>
    </location>
</feature>
<keyword evidence="7" id="KW-0999">Mitochondrion inner membrane</keyword>
<dbReference type="GO" id="GO:0042773">
    <property type="term" value="P:ATP synthesis coupled electron transport"/>
    <property type="evidence" value="ECO:0007669"/>
    <property type="project" value="InterPro"/>
</dbReference>
<dbReference type="GO" id="GO:0005743">
    <property type="term" value="C:mitochondrial inner membrane"/>
    <property type="evidence" value="ECO:0007669"/>
    <property type="project" value="UniProtKB-SubCell"/>
</dbReference>
<keyword evidence="8" id="KW-1278">Translocase</keyword>
<dbReference type="GeneID" id="32956147"/>
<keyword evidence="14 16" id="KW-0472">Membrane</keyword>
<keyword evidence="12 16" id="KW-0830">Ubiquinone</keyword>
<evidence type="ECO:0000259" key="17">
    <source>
        <dbReference type="Pfam" id="PF00361"/>
    </source>
</evidence>
<geneLocation type="mitochondrion" evidence="20"/>
<dbReference type="InterPro" id="IPR001750">
    <property type="entry name" value="ND/Mrp_TM"/>
</dbReference>
<feature type="transmembrane region" description="Helical" evidence="16">
    <location>
        <begin position="172"/>
        <end position="191"/>
    </location>
</feature>
<gene>
    <name evidence="20" type="primary">ND5</name>
</gene>
<dbReference type="AlphaFoldDB" id="A0A1W5WVE3"/>
<keyword evidence="10 16" id="KW-1133">Transmembrane helix</keyword>
<comment type="similarity">
    <text evidence="16">Belongs to the complex I subunit 5 family.</text>
</comment>
<evidence type="ECO:0000256" key="12">
    <source>
        <dbReference type="ARBA" id="ARBA00023075"/>
    </source>
</evidence>
<evidence type="ECO:0000256" key="7">
    <source>
        <dbReference type="ARBA" id="ARBA00022792"/>
    </source>
</evidence>
<accession>A0A1W5WVE3</accession>
<dbReference type="Pfam" id="PF00662">
    <property type="entry name" value="Proton_antipo_N"/>
    <property type="match status" value="1"/>
</dbReference>
<feature type="transmembrane region" description="Helical" evidence="16">
    <location>
        <begin position="12"/>
        <end position="34"/>
    </location>
</feature>
<evidence type="ECO:0000256" key="9">
    <source>
        <dbReference type="ARBA" id="ARBA00022982"/>
    </source>
</evidence>
<comment type="function">
    <text evidence="16">Core subunit of the mitochondrial membrane respiratory chain NADH dehydrogenase (Complex I) which catalyzes electron transfer from NADH through the respiratory chain, using ubiquinone as an electron acceptor. Essential for the catalytic activity and assembly of complex I.</text>
</comment>
<dbReference type="Pfam" id="PF00361">
    <property type="entry name" value="Proton_antipo_M"/>
    <property type="match status" value="1"/>
</dbReference>
<evidence type="ECO:0000256" key="4">
    <source>
        <dbReference type="ARBA" id="ARBA00022448"/>
    </source>
</evidence>
<proteinExistence type="inferred from homology"/>
<evidence type="ECO:0000256" key="13">
    <source>
        <dbReference type="ARBA" id="ARBA00023128"/>
    </source>
</evidence>
<feature type="transmembrane region" description="Helical" evidence="16">
    <location>
        <begin position="294"/>
        <end position="317"/>
    </location>
</feature>
<evidence type="ECO:0000256" key="14">
    <source>
        <dbReference type="ARBA" id="ARBA00023136"/>
    </source>
</evidence>
<dbReference type="CTD" id="4540"/>
<feature type="transmembrane region" description="Helical" evidence="16">
    <location>
        <begin position="270"/>
        <end position="288"/>
    </location>
</feature>
<feature type="domain" description="NADH-Ubiquinone oxidoreductase (complex I) chain 5 N-terminal" evidence="18">
    <location>
        <begin position="42"/>
        <end position="90"/>
    </location>
</feature>
<dbReference type="PRINTS" id="PR01434">
    <property type="entry name" value="NADHDHGNASE5"/>
</dbReference>
<feature type="transmembrane region" description="Helical" evidence="16">
    <location>
        <begin position="86"/>
        <end position="107"/>
    </location>
</feature>
<feature type="transmembrane region" description="Helical" evidence="16">
    <location>
        <begin position="550"/>
        <end position="571"/>
    </location>
</feature>
<keyword evidence="6 16" id="KW-0812">Transmembrane</keyword>
<evidence type="ECO:0000256" key="3">
    <source>
        <dbReference type="ARBA" id="ARBA00021096"/>
    </source>
</evidence>
<sequence>MNIIKSSSMSSLFLFSYSIMILPLTIYFCVSNKWLLMEWDIITTSTATLTFPVILDPLSLSFSNVVCLISASVLMFSTKYMDEEKFLARFIWLVMLFVMSMNLLVFIPNMASLLIGWDGLGIVSFALVIYYENPKSLAAGMITALANRIGDVMLIIAITLSINQGFWSSNHFIFHPFSWVVMAAITVAAMTKSAQIPFSSWLPAAMAAPTPVSALVHSSTLVTAGVFLLIRFYPFISSYSSFFWWSMLFSSLTLLMAGIGANFEFDLKKIIALSTLSQLGVMMLSISLKMPMLALFHLYTHAMFKALLFLCAGAIIYNNSHNQDIRTMGNIWKQMPLTISCLNTANLALCGAPFMAGFYSKDLILETMLSSNSNMIILLLVFFATGLTATYSIRLSILVLWKQNNHLPFSSFSDEYWQMTSPMMILTMGAIFSGFLLQFIIPSFNESLILPLNMKLLTSMVILLGVWSGIMLWNTNTNSSPTTSINHYFLSSMWFLALISSQKTITTPLKTSGKLYNFIDQGWMEIYGGQGSINSLSSLSLSNQHYQNNLVPSFIMMMIVASILIIFISFIM</sequence>
<feature type="transmembrane region" description="Helical" evidence="16">
    <location>
        <begin position="138"/>
        <end position="160"/>
    </location>
</feature>
<dbReference type="GO" id="GO:0008137">
    <property type="term" value="F:NADH dehydrogenase (ubiquinone) activity"/>
    <property type="evidence" value="ECO:0007669"/>
    <property type="project" value="UniProtKB-EC"/>
</dbReference>
<feature type="transmembrane region" description="Helical" evidence="16">
    <location>
        <begin position="422"/>
        <end position="444"/>
    </location>
</feature>
<evidence type="ECO:0000256" key="10">
    <source>
        <dbReference type="ARBA" id="ARBA00022989"/>
    </source>
</evidence>
<dbReference type="GO" id="GO:0015990">
    <property type="term" value="P:electron transport coupled proton transport"/>
    <property type="evidence" value="ECO:0007669"/>
    <property type="project" value="TreeGrafter"/>
</dbReference>
<evidence type="ECO:0000259" key="18">
    <source>
        <dbReference type="Pfam" id="PF00662"/>
    </source>
</evidence>
<evidence type="ECO:0000259" key="19">
    <source>
        <dbReference type="Pfam" id="PF06455"/>
    </source>
</evidence>
<evidence type="ECO:0000256" key="16">
    <source>
        <dbReference type="RuleBase" id="RU003404"/>
    </source>
</evidence>
<dbReference type="InterPro" id="IPR010934">
    <property type="entry name" value="NADH_DH_su5_C"/>
</dbReference>
<evidence type="ECO:0000256" key="5">
    <source>
        <dbReference type="ARBA" id="ARBA00022660"/>
    </source>
</evidence>
<keyword evidence="5" id="KW-0679">Respiratory chain</keyword>
<feature type="domain" description="NADH:quinone oxidoreductase/Mrp antiporter transmembrane" evidence="17">
    <location>
        <begin position="109"/>
        <end position="387"/>
    </location>
</feature>